<dbReference type="InterPro" id="IPR011992">
    <property type="entry name" value="EF-hand-dom_pair"/>
</dbReference>
<dbReference type="GO" id="GO:0110158">
    <property type="term" value="C:calpain complex"/>
    <property type="evidence" value="ECO:0007669"/>
    <property type="project" value="TreeGrafter"/>
</dbReference>
<dbReference type="Gene3D" id="1.10.238.10">
    <property type="entry name" value="EF-hand"/>
    <property type="match status" value="1"/>
</dbReference>
<dbReference type="AlphaFoldDB" id="A0A7K7UZW5"/>
<dbReference type="InterPro" id="IPR018247">
    <property type="entry name" value="EF_Hand_1_Ca_BS"/>
</dbReference>
<dbReference type="PANTHER" id="PTHR46735:SF3">
    <property type="entry name" value="CALPAIN SMALL SUBUNIT 1-RELATED"/>
    <property type="match status" value="1"/>
</dbReference>
<protein>
    <submittedName>
        <fullName evidence="9">CPNS1 protein</fullName>
    </submittedName>
</protein>
<dbReference type="InterPro" id="IPR002048">
    <property type="entry name" value="EF_hand_dom"/>
</dbReference>
<keyword evidence="5" id="KW-0677">Repeat</keyword>
<dbReference type="GO" id="GO:0005509">
    <property type="term" value="F:calcium ion binding"/>
    <property type="evidence" value="ECO:0007669"/>
    <property type="project" value="InterPro"/>
</dbReference>
<comment type="caution">
    <text evidence="9">The sequence shown here is derived from an EMBL/GenBank/DDBJ whole genome shotgun (WGS) entry which is preliminary data.</text>
</comment>
<evidence type="ECO:0000256" key="1">
    <source>
        <dbReference type="ARBA" id="ARBA00004308"/>
    </source>
</evidence>
<comment type="subcellular location">
    <subcellularLocation>
        <location evidence="2">Cytoplasm</location>
    </subcellularLocation>
    <subcellularLocation>
        <location evidence="1">Endomembrane system</location>
    </subcellularLocation>
</comment>
<evidence type="ECO:0000256" key="4">
    <source>
        <dbReference type="ARBA" id="ARBA00022723"/>
    </source>
</evidence>
<dbReference type="PROSITE" id="PS50222">
    <property type="entry name" value="EF_HAND_2"/>
    <property type="match status" value="2"/>
</dbReference>
<dbReference type="PANTHER" id="PTHR46735">
    <property type="entry name" value="CALPAIN, SMALL SUBUNIT 1 A-RELATED"/>
    <property type="match status" value="1"/>
</dbReference>
<evidence type="ECO:0000256" key="2">
    <source>
        <dbReference type="ARBA" id="ARBA00004496"/>
    </source>
</evidence>
<evidence type="ECO:0000256" key="7">
    <source>
        <dbReference type="ARBA" id="ARBA00023136"/>
    </source>
</evidence>
<gene>
    <name evidence="9" type="primary">Capns1</name>
    <name evidence="9" type="ORF">EUDELE_R15084</name>
</gene>
<feature type="domain" description="EF-hand" evidence="8">
    <location>
        <begin position="211"/>
        <end position="245"/>
    </location>
</feature>
<feature type="non-terminal residue" evidence="9">
    <location>
        <position position="1"/>
    </location>
</feature>
<dbReference type="GO" id="GO:0012505">
    <property type="term" value="C:endomembrane system"/>
    <property type="evidence" value="ECO:0007669"/>
    <property type="project" value="UniProtKB-SubCell"/>
</dbReference>
<keyword evidence="4" id="KW-0479">Metal-binding</keyword>
<feature type="domain" description="EF-hand" evidence="8">
    <location>
        <begin position="116"/>
        <end position="151"/>
    </location>
</feature>
<dbReference type="Pfam" id="PF13833">
    <property type="entry name" value="EF-hand_8"/>
    <property type="match status" value="1"/>
</dbReference>
<accession>A0A7K7UZW5</accession>
<evidence type="ECO:0000256" key="3">
    <source>
        <dbReference type="ARBA" id="ARBA00022490"/>
    </source>
</evidence>
<keyword evidence="10" id="KW-1185">Reference proteome</keyword>
<dbReference type="PROSITE" id="PS00018">
    <property type="entry name" value="EF_HAND_1"/>
    <property type="match status" value="1"/>
</dbReference>
<dbReference type="SUPFAM" id="SSF47473">
    <property type="entry name" value="EF-hand"/>
    <property type="match status" value="1"/>
</dbReference>
<evidence type="ECO:0000313" key="9">
    <source>
        <dbReference type="EMBL" id="NXA34733.1"/>
    </source>
</evidence>
<evidence type="ECO:0000259" key="8">
    <source>
        <dbReference type="PROSITE" id="PS50222"/>
    </source>
</evidence>
<evidence type="ECO:0000256" key="5">
    <source>
        <dbReference type="ARBA" id="ARBA00022737"/>
    </source>
</evidence>
<proteinExistence type="predicted"/>
<keyword evidence="3" id="KW-0963">Cytoplasm</keyword>
<keyword evidence="6" id="KW-0106">Calcium</keyword>
<sequence>MFLVKALLGGSGGGGDLVHGLGGLLSGGGQGGNVGGLLGGLVNLLSEAAAQYTPEPPPPPRGHFTNVEACESEEEKQFRRLFAQLAGSDMEVNATELMHILNKVVSRHPDLETDGFSLDTCRSMVAVMDSDATGKLGFEEFKYLWKNLKKWQGAYRQSGVARAGAVGRAQLPAALHAAGFLLSEPLCRVVAQRYGDERGALDFNGFIGCLVRLDGMFRAFKALDRDGDGRVDLTLQDWLQLTMYS</sequence>
<dbReference type="OrthoDB" id="186625at2759"/>
<name>A0A7K7UZW5_EUDEL</name>
<dbReference type="Proteomes" id="UP000533954">
    <property type="component" value="Unassembled WGS sequence"/>
</dbReference>
<evidence type="ECO:0000313" key="10">
    <source>
        <dbReference type="Proteomes" id="UP000533954"/>
    </source>
</evidence>
<evidence type="ECO:0000256" key="6">
    <source>
        <dbReference type="ARBA" id="ARBA00022837"/>
    </source>
</evidence>
<dbReference type="EMBL" id="VZSX01000030">
    <property type="protein sequence ID" value="NXA34733.1"/>
    <property type="molecule type" value="Genomic_DNA"/>
</dbReference>
<organism evidence="9 10">
    <name type="scientific">Eudromia elegans</name>
    <name type="common">Elegant crested-tinamou</name>
    <dbReference type="NCBI Taxonomy" id="8805"/>
    <lineage>
        <taxon>Eukaryota</taxon>
        <taxon>Metazoa</taxon>
        <taxon>Chordata</taxon>
        <taxon>Craniata</taxon>
        <taxon>Vertebrata</taxon>
        <taxon>Euteleostomi</taxon>
        <taxon>Archelosauria</taxon>
        <taxon>Archosauria</taxon>
        <taxon>Dinosauria</taxon>
        <taxon>Saurischia</taxon>
        <taxon>Theropoda</taxon>
        <taxon>Coelurosauria</taxon>
        <taxon>Aves</taxon>
        <taxon>Palaeognathae</taxon>
        <taxon>Tinamiformes</taxon>
        <taxon>Tinamidae</taxon>
        <taxon>Eudromia</taxon>
    </lineage>
</organism>
<feature type="non-terminal residue" evidence="9">
    <location>
        <position position="245"/>
    </location>
</feature>
<keyword evidence="7" id="KW-0472">Membrane</keyword>
<reference evidence="9 10" key="1">
    <citation type="submission" date="2019-09" db="EMBL/GenBank/DDBJ databases">
        <title>Bird 10,000 Genomes (B10K) Project - Family phase.</title>
        <authorList>
            <person name="Zhang G."/>
        </authorList>
    </citation>
    <scope>NUCLEOTIDE SEQUENCE [LARGE SCALE GENOMIC DNA]</scope>
    <source>
        <strain evidence="9">B10K-LSUMZ-16893</strain>
    </source>
</reference>